<evidence type="ECO:0000256" key="10">
    <source>
        <dbReference type="ARBA" id="ARBA00023166"/>
    </source>
</evidence>
<dbReference type="PANTHER" id="PTHR10977:SF3">
    <property type="entry name" value="DIPHOSPHOMEVALONATE DECARBOXYLASE"/>
    <property type="match status" value="1"/>
</dbReference>
<dbReference type="GO" id="GO:0006696">
    <property type="term" value="P:ergosterol biosynthetic process"/>
    <property type="evidence" value="ECO:0007669"/>
    <property type="project" value="EnsemblFungi"/>
</dbReference>
<dbReference type="InterPro" id="IPR029765">
    <property type="entry name" value="Mev_diP_decarb"/>
</dbReference>
<dbReference type="Gene3D" id="3.30.70.890">
    <property type="entry name" value="GHMP kinase, C-terminal domain"/>
    <property type="match status" value="1"/>
</dbReference>
<evidence type="ECO:0000259" key="16">
    <source>
        <dbReference type="Pfam" id="PF18376"/>
    </source>
</evidence>
<evidence type="ECO:0000256" key="1">
    <source>
        <dbReference type="ARBA" id="ARBA00005055"/>
    </source>
</evidence>
<feature type="domain" description="Diphosphomevalonate decarboxylase-like N-terminal" evidence="17">
    <location>
        <begin position="13"/>
        <end position="184"/>
    </location>
</feature>
<dbReference type="GO" id="GO:0005829">
    <property type="term" value="C:cytosol"/>
    <property type="evidence" value="ECO:0007669"/>
    <property type="project" value="InterPro"/>
</dbReference>
<dbReference type="EC" id="4.1.1.33" evidence="3 14"/>
<evidence type="ECO:0000313" key="19">
    <source>
        <dbReference type="Proteomes" id="UP000078576"/>
    </source>
</evidence>
<evidence type="ECO:0000256" key="8">
    <source>
        <dbReference type="ARBA" id="ARBA00023011"/>
    </source>
</evidence>
<keyword evidence="8 15" id="KW-0756">Sterol biosynthesis</keyword>
<dbReference type="STRING" id="694573.A0A194VD60"/>
<dbReference type="SUPFAM" id="SSF55060">
    <property type="entry name" value="GHMP Kinase, C-terminal domain"/>
    <property type="match status" value="1"/>
</dbReference>
<dbReference type="Proteomes" id="UP000078576">
    <property type="component" value="Unassembled WGS sequence"/>
</dbReference>
<keyword evidence="19" id="KW-1185">Reference proteome</keyword>
<keyword evidence="5 14" id="KW-0547">Nucleotide-binding</keyword>
<keyword evidence="11 15" id="KW-0753">Steroid metabolism</keyword>
<dbReference type="Pfam" id="PF18376">
    <property type="entry name" value="MDD_C"/>
    <property type="match status" value="1"/>
</dbReference>
<dbReference type="InterPro" id="IPR041431">
    <property type="entry name" value="Mvd1_C"/>
</dbReference>
<dbReference type="EMBL" id="KN714793">
    <property type="protein sequence ID" value="KUI61940.1"/>
    <property type="molecule type" value="Genomic_DNA"/>
</dbReference>
<name>A0A194VD60_CYTMA</name>
<evidence type="ECO:0000259" key="17">
    <source>
        <dbReference type="Pfam" id="PF22700"/>
    </source>
</evidence>
<dbReference type="GO" id="GO:0005524">
    <property type="term" value="F:ATP binding"/>
    <property type="evidence" value="ECO:0007669"/>
    <property type="project" value="UniProtKB-UniRule"/>
</dbReference>
<dbReference type="PANTHER" id="PTHR10977">
    <property type="entry name" value="DIPHOSPHOMEVALONATE DECARBOXYLASE"/>
    <property type="match status" value="1"/>
</dbReference>
<dbReference type="FunFam" id="3.30.70.890:FF:000005">
    <property type="entry name" value="Diphosphomevalonate decarboxylase"/>
    <property type="match status" value="1"/>
</dbReference>
<dbReference type="InterPro" id="IPR036554">
    <property type="entry name" value="GHMP_kinase_C_sf"/>
</dbReference>
<evidence type="ECO:0000256" key="6">
    <source>
        <dbReference type="ARBA" id="ARBA00022840"/>
    </source>
</evidence>
<keyword evidence="10 15" id="KW-1207">Sterol metabolism</keyword>
<dbReference type="UniPathway" id="UPA00057">
    <property type="reaction ID" value="UER00100"/>
</dbReference>
<organism evidence="18 19">
    <name type="scientific">Cytospora mali</name>
    <name type="common">Apple Valsa canker fungus</name>
    <name type="synonym">Valsa mali</name>
    <dbReference type="NCBI Taxonomy" id="578113"/>
    <lineage>
        <taxon>Eukaryota</taxon>
        <taxon>Fungi</taxon>
        <taxon>Dikarya</taxon>
        <taxon>Ascomycota</taxon>
        <taxon>Pezizomycotina</taxon>
        <taxon>Sordariomycetes</taxon>
        <taxon>Sordariomycetidae</taxon>
        <taxon>Diaporthales</taxon>
        <taxon>Cytosporaceae</taxon>
        <taxon>Cytospora</taxon>
    </lineage>
</organism>
<evidence type="ECO:0000256" key="13">
    <source>
        <dbReference type="ARBA" id="ARBA00048416"/>
    </source>
</evidence>
<reference evidence="19" key="1">
    <citation type="submission" date="2014-12" db="EMBL/GenBank/DDBJ databases">
        <title>Genome Sequence of Valsa Canker Pathogens Uncovers a Specific Adaption of Colonization on Woody Bark.</title>
        <authorList>
            <person name="Yin Z."/>
            <person name="Liu H."/>
            <person name="Gao X."/>
            <person name="Li Z."/>
            <person name="Song N."/>
            <person name="Ke X."/>
            <person name="Dai Q."/>
            <person name="Wu Y."/>
            <person name="Sun Y."/>
            <person name="Xu J.-R."/>
            <person name="Kang Z.K."/>
            <person name="Wang L."/>
            <person name="Huang L."/>
        </authorList>
    </citation>
    <scope>NUCLEOTIDE SEQUENCE [LARGE SCALE GENOMIC DNA]</scope>
    <source>
        <strain evidence="19">SXYL134</strain>
    </source>
</reference>
<dbReference type="PIRSF" id="PIRSF015950">
    <property type="entry name" value="Mev_P_decrbx"/>
    <property type="match status" value="1"/>
</dbReference>
<proteinExistence type="inferred from homology"/>
<evidence type="ECO:0000256" key="12">
    <source>
        <dbReference type="ARBA" id="ARBA00023239"/>
    </source>
</evidence>
<dbReference type="GO" id="GO:0004163">
    <property type="term" value="F:diphosphomevalonate decarboxylase activity"/>
    <property type="evidence" value="ECO:0007669"/>
    <property type="project" value="UniProtKB-UniRule"/>
</dbReference>
<dbReference type="GO" id="GO:0019287">
    <property type="term" value="P:isopentenyl diphosphate biosynthetic process, mevalonate pathway"/>
    <property type="evidence" value="ECO:0007669"/>
    <property type="project" value="UniProtKB-UniRule"/>
</dbReference>
<accession>A0A194VD60</accession>
<evidence type="ECO:0000256" key="5">
    <source>
        <dbReference type="ARBA" id="ARBA00022741"/>
    </source>
</evidence>
<keyword evidence="6 14" id="KW-0067">ATP-binding</keyword>
<evidence type="ECO:0000256" key="15">
    <source>
        <dbReference type="RuleBase" id="RU363086"/>
    </source>
</evidence>
<keyword evidence="4 15" id="KW-0444">Lipid biosynthesis</keyword>
<evidence type="ECO:0000256" key="2">
    <source>
        <dbReference type="ARBA" id="ARBA00008831"/>
    </source>
</evidence>
<comment type="similarity">
    <text evidence="2 14 15">Belongs to the diphosphomevalonate decarboxylase family.</text>
</comment>
<evidence type="ECO:0000256" key="14">
    <source>
        <dbReference type="PIRNR" id="PIRNR015950"/>
    </source>
</evidence>
<evidence type="ECO:0000313" key="18">
    <source>
        <dbReference type="EMBL" id="KUI61940.1"/>
    </source>
</evidence>
<dbReference type="Pfam" id="PF22700">
    <property type="entry name" value="MVD-like_N"/>
    <property type="match status" value="1"/>
</dbReference>
<dbReference type="InterPro" id="IPR014721">
    <property type="entry name" value="Ribsml_uS5_D2-typ_fold_subgr"/>
</dbReference>
<dbReference type="InterPro" id="IPR005935">
    <property type="entry name" value="Mev_decarb"/>
</dbReference>
<keyword evidence="9 14" id="KW-0443">Lipid metabolism</keyword>
<dbReference type="FunFam" id="3.30.230.10:FF:000018">
    <property type="entry name" value="Diphosphomevalonate decarboxylase"/>
    <property type="match status" value="1"/>
</dbReference>
<keyword evidence="7 15" id="KW-0752">Steroid biosynthesis</keyword>
<evidence type="ECO:0000256" key="7">
    <source>
        <dbReference type="ARBA" id="ARBA00022955"/>
    </source>
</evidence>
<dbReference type="InterPro" id="IPR053859">
    <property type="entry name" value="MVD-like_N"/>
</dbReference>
<evidence type="ECO:0000256" key="3">
    <source>
        <dbReference type="ARBA" id="ARBA00012296"/>
    </source>
</evidence>
<evidence type="ECO:0000256" key="4">
    <source>
        <dbReference type="ARBA" id="ARBA00022516"/>
    </source>
</evidence>
<sequence length="394" mass="41937">MADTKVYRASTTAPVNIAVVKYWGKRDAKLNLPTNSSLSVTLSQSDLRTLTTASCSAGFPPNSDSLLLNGESSDITGARTQACIRELRSRRKALEDKDPNQPKLSAMPLKLVSENNFPTAAGLASSAAGFAALVRAVADLYQLPDTPDELSLIARQGSGSACRSLFGGYVAWRMGSKEDGSDSKADLVAEASHWPEMRALILVVSAAKKGVSSSSGMQQTVATSGLFAERIKTIVPKNMDLMEKAVKEKDFGLFGEVTMRDSNSFHATCADTYPPIFYMNDVSRAAVRAVEKINEAAGRTVAAYTFDAGPNCVVYYLENDEAAVVGTFYELLAETDGWKASAKGLKAGVDVALDETVAATLKTGVSRIIMTGVGEGPVKTDEMLVTESGEVAKR</sequence>
<dbReference type="SUPFAM" id="SSF54211">
    <property type="entry name" value="Ribosomal protein S5 domain 2-like"/>
    <property type="match status" value="1"/>
</dbReference>
<protein>
    <recommendedName>
        <fullName evidence="3 14">Diphosphomevalonate decarboxylase</fullName>
        <ecNumber evidence="3 14">4.1.1.33</ecNumber>
    </recommendedName>
</protein>
<keyword evidence="12 14" id="KW-0456">Lyase</keyword>
<dbReference type="OrthoDB" id="10253702at2759"/>
<comment type="catalytic activity">
    <reaction evidence="13">
        <text>(R)-5-diphosphomevalonate + ATP = isopentenyl diphosphate + ADP + phosphate + CO2</text>
        <dbReference type="Rhea" id="RHEA:23732"/>
        <dbReference type="ChEBI" id="CHEBI:16526"/>
        <dbReference type="ChEBI" id="CHEBI:30616"/>
        <dbReference type="ChEBI" id="CHEBI:43474"/>
        <dbReference type="ChEBI" id="CHEBI:57557"/>
        <dbReference type="ChEBI" id="CHEBI:128769"/>
        <dbReference type="ChEBI" id="CHEBI:456216"/>
        <dbReference type="EC" id="4.1.1.33"/>
    </reaction>
    <physiologicalReaction direction="left-to-right" evidence="13">
        <dbReference type="Rhea" id="RHEA:23733"/>
    </physiologicalReaction>
</comment>
<evidence type="ECO:0000256" key="9">
    <source>
        <dbReference type="ARBA" id="ARBA00023098"/>
    </source>
</evidence>
<dbReference type="Gene3D" id="3.30.230.10">
    <property type="match status" value="1"/>
</dbReference>
<dbReference type="NCBIfam" id="TIGR01240">
    <property type="entry name" value="mevDPdecarb"/>
    <property type="match status" value="1"/>
</dbReference>
<dbReference type="AlphaFoldDB" id="A0A194VD60"/>
<comment type="pathway">
    <text evidence="1 15">Isoprenoid biosynthesis; isopentenyl diphosphate biosynthesis via mevalonate pathway; isopentenyl diphosphate from (R)-mevalonate: step 3/3.</text>
</comment>
<gene>
    <name evidence="18" type="ORF">VP1G_09099</name>
</gene>
<dbReference type="InterPro" id="IPR020568">
    <property type="entry name" value="Ribosomal_Su5_D2-typ_SF"/>
</dbReference>
<evidence type="ECO:0000256" key="11">
    <source>
        <dbReference type="ARBA" id="ARBA00023221"/>
    </source>
</evidence>
<feature type="domain" description="Mvd1 C-terminal" evidence="16">
    <location>
        <begin position="199"/>
        <end position="378"/>
    </location>
</feature>